<evidence type="ECO:0000256" key="1">
    <source>
        <dbReference type="SAM" id="MobiDB-lite"/>
    </source>
</evidence>
<feature type="domain" description="U-box" evidence="2">
    <location>
        <begin position="235"/>
        <end position="320"/>
    </location>
</feature>
<dbReference type="RefSeq" id="XP_042917442.1">
    <property type="nucleotide sequence ID" value="XM_043069466.1"/>
</dbReference>
<dbReference type="GeneID" id="5719245"/>
<dbReference type="EMBL" id="CM008974">
    <property type="protein sequence ID" value="PNW73878.1"/>
    <property type="molecule type" value="Genomic_DNA"/>
</dbReference>
<protein>
    <recommendedName>
        <fullName evidence="2">U-box domain-containing protein</fullName>
    </recommendedName>
</protein>
<dbReference type="CDD" id="cd16655">
    <property type="entry name" value="RING-Ubox_WDSUB1-like"/>
    <property type="match status" value="1"/>
</dbReference>
<organism evidence="3 4">
    <name type="scientific">Chlamydomonas reinhardtii</name>
    <name type="common">Chlamydomonas smithii</name>
    <dbReference type="NCBI Taxonomy" id="3055"/>
    <lineage>
        <taxon>Eukaryota</taxon>
        <taxon>Viridiplantae</taxon>
        <taxon>Chlorophyta</taxon>
        <taxon>core chlorophytes</taxon>
        <taxon>Chlorophyceae</taxon>
        <taxon>CS clade</taxon>
        <taxon>Chlamydomonadales</taxon>
        <taxon>Chlamydomonadaceae</taxon>
        <taxon>Chlamydomonas</taxon>
    </lineage>
</organism>
<dbReference type="RefSeq" id="XP_042917441.1">
    <property type="nucleotide sequence ID" value="XM_043069467.1"/>
</dbReference>
<dbReference type="STRING" id="3055.A0A2K3D062"/>
<dbReference type="GO" id="GO:0016567">
    <property type="term" value="P:protein ubiquitination"/>
    <property type="evidence" value="ECO:0007669"/>
    <property type="project" value="UniProtKB-UniPathway"/>
</dbReference>
<dbReference type="PANTHER" id="PTHR46573">
    <property type="entry name" value="WD REPEAT, SAM AND U-BOX DOMAIN-CONTAINING PROTEIN 1"/>
    <property type="match status" value="1"/>
</dbReference>
<dbReference type="InterPro" id="IPR052085">
    <property type="entry name" value="WD-SAM-U-box"/>
</dbReference>
<feature type="region of interest" description="Disordered" evidence="1">
    <location>
        <begin position="70"/>
        <end position="114"/>
    </location>
</feature>
<dbReference type="OrthoDB" id="10064100at2759"/>
<dbReference type="UniPathway" id="UPA00143"/>
<gene>
    <name evidence="3" type="ORF">CHLRE_13g576550v5</name>
</gene>
<dbReference type="Proteomes" id="UP000006906">
    <property type="component" value="Chromosome 13"/>
</dbReference>
<feature type="compositionally biased region" description="Low complexity" evidence="1">
    <location>
        <begin position="322"/>
        <end position="362"/>
    </location>
</feature>
<dbReference type="EMBL" id="CM008974">
    <property type="protein sequence ID" value="PNW73879.1"/>
    <property type="molecule type" value="Genomic_DNA"/>
</dbReference>
<evidence type="ECO:0000313" key="3">
    <source>
        <dbReference type="EMBL" id="PNW73879.1"/>
    </source>
</evidence>
<accession>A0A2K3D062</accession>
<evidence type="ECO:0000313" key="4">
    <source>
        <dbReference type="Proteomes" id="UP000006906"/>
    </source>
</evidence>
<dbReference type="Gramene" id="PNW73879">
    <property type="protein sequence ID" value="PNW73879"/>
    <property type="gene ID" value="CHLRE_13g576550v5"/>
</dbReference>
<dbReference type="PaxDb" id="3055-EDP08789"/>
<dbReference type="AlphaFoldDB" id="A0A2K3D062"/>
<keyword evidence="4" id="KW-1185">Reference proteome</keyword>
<dbReference type="ExpressionAtlas" id="A0A2K3D062">
    <property type="expression patterns" value="baseline and differential"/>
</dbReference>
<dbReference type="InterPro" id="IPR003613">
    <property type="entry name" value="Ubox_domain"/>
</dbReference>
<dbReference type="SUPFAM" id="SSF57850">
    <property type="entry name" value="RING/U-box"/>
    <property type="match status" value="1"/>
</dbReference>
<feature type="region of interest" description="Disordered" evidence="1">
    <location>
        <begin position="280"/>
        <end position="300"/>
    </location>
</feature>
<dbReference type="Pfam" id="PF04564">
    <property type="entry name" value="U-box"/>
    <property type="match status" value="1"/>
</dbReference>
<dbReference type="PANTHER" id="PTHR46573:SF1">
    <property type="entry name" value="WD REPEAT, SAM AND U-BOX DOMAIN-CONTAINING PROTEIN 1"/>
    <property type="match status" value="1"/>
</dbReference>
<name>A0A2K3D062_CHLRE</name>
<evidence type="ECO:0000259" key="2">
    <source>
        <dbReference type="PROSITE" id="PS51698"/>
    </source>
</evidence>
<reference evidence="3" key="2">
    <citation type="submission" date="2017-07" db="EMBL/GenBank/DDBJ databases">
        <title>WGS assembly of Chlamydomonas reinhardtii.</title>
        <authorList>
            <consortium name="Chlamydomonas Annotation Team"/>
            <consortium name="JGI Annotation Team"/>
            <person name="Merchant S.S."/>
            <person name="Prochnik S.E."/>
            <person name="Vallon O."/>
            <person name="Harris E.H."/>
            <person name="Karpowicz S.J."/>
            <person name="Witman G.B."/>
            <person name="Terry A."/>
            <person name="Salamov A."/>
            <person name="Fritz-Laylin L.K."/>
            <person name="Marechal-Drouard L."/>
            <person name="Marshall W.F."/>
            <person name="Qu L.H."/>
            <person name="Nelson D.R."/>
            <person name="Sanderfoot A.A."/>
            <person name="Spalding M.H."/>
            <person name="Kapitonov V.V."/>
            <person name="Ren Q."/>
            <person name="Ferris P."/>
            <person name="Lindquist E."/>
            <person name="Shapiro H."/>
            <person name="Lucas S.M."/>
            <person name="Grimwood J."/>
            <person name="Schmutz J."/>
            <person name="Grigoriev I.V."/>
            <person name="Rokhsar D.S."/>
        </authorList>
    </citation>
    <scope>NUCLEOTIDE SEQUENCE</scope>
    <source>
        <strain evidence="3">CC-503 cw92 mt+</strain>
    </source>
</reference>
<sequence length="362" mass="37881">MASLPQLQPDAAMAHAAVSSQPLQPQPTAALALSSALSAGALTPVQQASVPLQSGQLPLLVAAGGSAASGSGVGSDTGIPRTPASSNGVVDGTGSSAGTGAVGNSPRLASAGVPVASESDSRTLLAEYWFRVGKLQGQQAQVLSEMDRLEKIAQRASGDVAANSRRSRRLLVEVYKRCRVEPGSAEAANYPICGNVVKLMRAADECLIKFIATKASARAAAAAPSPGLPEGGAAEPPPAFVCPITQDVMSDPVVAADGHTYERGMIEKWVRQGLGAGACWPGSSGPRSPMTNEPLPNTALVPNLALRSAIKEWQEQRERQRLQQQHQKQQRVQQQQQQQQQRLQQGQQGMQRTGSRQLPDVA</sequence>
<dbReference type="KEGG" id="cre:CHLRE_13g576550v5"/>
<dbReference type="Gene3D" id="3.30.40.10">
    <property type="entry name" value="Zinc/RING finger domain, C3HC4 (zinc finger)"/>
    <property type="match status" value="1"/>
</dbReference>
<feature type="region of interest" description="Disordered" evidence="1">
    <location>
        <begin position="314"/>
        <end position="362"/>
    </location>
</feature>
<dbReference type="GO" id="GO:0004842">
    <property type="term" value="F:ubiquitin-protein transferase activity"/>
    <property type="evidence" value="ECO:0007669"/>
    <property type="project" value="InterPro"/>
</dbReference>
<feature type="compositionally biased region" description="Polar residues" evidence="1">
    <location>
        <begin position="285"/>
        <end position="295"/>
    </location>
</feature>
<dbReference type="PROSITE" id="PS51698">
    <property type="entry name" value="U_BOX"/>
    <property type="match status" value="1"/>
</dbReference>
<dbReference type="Gramene" id="PNW73878">
    <property type="protein sequence ID" value="PNW73878"/>
    <property type="gene ID" value="CHLRE_13g576550v5"/>
</dbReference>
<reference evidence="3 4" key="1">
    <citation type="journal article" date="2007" name="Science">
        <title>The Chlamydomonas genome reveals the evolution of key animal and plant functions.</title>
        <authorList>
            <person name="Merchant S.S."/>
            <person name="Prochnik S.E."/>
            <person name="Vallon O."/>
            <person name="Harris E.H."/>
            <person name="Karpowicz S.J."/>
            <person name="Witman G.B."/>
            <person name="Terry A."/>
            <person name="Salamov A."/>
            <person name="Fritz-Laylin L.K."/>
            <person name="Marechal-Drouard L."/>
            <person name="Marshall W.F."/>
            <person name="Qu L.H."/>
            <person name="Nelson D.R."/>
            <person name="Sanderfoot A.A."/>
            <person name="Spalding M.H."/>
            <person name="Kapitonov V.V."/>
            <person name="Ren Q."/>
            <person name="Ferris P."/>
            <person name="Lindquist E."/>
            <person name="Shapiro H."/>
            <person name="Lucas S.M."/>
            <person name="Grimwood J."/>
            <person name="Schmutz J."/>
            <person name="Cardol P."/>
            <person name="Cerutti H."/>
            <person name="Chanfreau G."/>
            <person name="Chen C.L."/>
            <person name="Cognat V."/>
            <person name="Croft M.T."/>
            <person name="Dent R."/>
            <person name="Dutcher S."/>
            <person name="Fernandez E."/>
            <person name="Fukuzawa H."/>
            <person name="Gonzalez-Ballester D."/>
            <person name="Gonzalez-Halphen D."/>
            <person name="Hallmann A."/>
            <person name="Hanikenne M."/>
            <person name="Hippler M."/>
            <person name="Inwood W."/>
            <person name="Jabbari K."/>
            <person name="Kalanon M."/>
            <person name="Kuras R."/>
            <person name="Lefebvre P.A."/>
            <person name="Lemaire S.D."/>
            <person name="Lobanov A.V."/>
            <person name="Lohr M."/>
            <person name="Manuell A."/>
            <person name="Meier I."/>
            <person name="Mets L."/>
            <person name="Mittag M."/>
            <person name="Mittelmeier T."/>
            <person name="Moroney J.V."/>
            <person name="Moseley J."/>
            <person name="Napoli C."/>
            <person name="Nedelcu A.M."/>
            <person name="Niyogi K."/>
            <person name="Novoselov S.V."/>
            <person name="Paulsen I.T."/>
            <person name="Pazour G."/>
            <person name="Purton S."/>
            <person name="Ral J.P."/>
            <person name="Riano-Pachon D.M."/>
            <person name="Riekhof W."/>
            <person name="Rymarquis L."/>
            <person name="Schroda M."/>
            <person name="Stern D."/>
            <person name="Umen J."/>
            <person name="Willows R."/>
            <person name="Wilson N."/>
            <person name="Zimmer S.L."/>
            <person name="Allmer J."/>
            <person name="Balk J."/>
            <person name="Bisova K."/>
            <person name="Chen C.J."/>
            <person name="Elias M."/>
            <person name="Gendler K."/>
            <person name="Hauser C."/>
            <person name="Lamb M.R."/>
            <person name="Ledford H."/>
            <person name="Long J.C."/>
            <person name="Minagawa J."/>
            <person name="Page M.D."/>
            <person name="Pan J."/>
            <person name="Pootakham W."/>
            <person name="Roje S."/>
            <person name="Rose A."/>
            <person name="Stahlberg E."/>
            <person name="Terauchi A.M."/>
            <person name="Yang P."/>
            <person name="Ball S."/>
            <person name="Bowler C."/>
            <person name="Dieckmann C.L."/>
            <person name="Gladyshev V.N."/>
            <person name="Green P."/>
            <person name="Jorgensen R."/>
            <person name="Mayfield S."/>
            <person name="Mueller-Roeber B."/>
            <person name="Rajamani S."/>
            <person name="Sayre R.T."/>
            <person name="Brokstein P."/>
            <person name="Dubchak I."/>
            <person name="Goodstein D."/>
            <person name="Hornick L."/>
            <person name="Huang Y.W."/>
            <person name="Jhaveri J."/>
            <person name="Luo Y."/>
            <person name="Martinez D."/>
            <person name="Ngau W.C."/>
            <person name="Otillar B."/>
            <person name="Poliakov A."/>
            <person name="Porter A."/>
            <person name="Szajkowski L."/>
            <person name="Werner G."/>
            <person name="Zhou K."/>
            <person name="Grigoriev I.V."/>
            <person name="Rokhsar D.S."/>
            <person name="Grossman A.R."/>
        </authorList>
    </citation>
    <scope>NUCLEOTIDE SEQUENCE [LARGE SCALE GENOMIC DNA]</scope>
    <source>
        <strain evidence="4">CC-503</strain>
        <strain evidence="3">CC-503 cw92 mt+</strain>
    </source>
</reference>
<dbReference type="SMART" id="SM00504">
    <property type="entry name" value="Ubox"/>
    <property type="match status" value="1"/>
</dbReference>
<proteinExistence type="predicted"/>
<dbReference type="InterPro" id="IPR013083">
    <property type="entry name" value="Znf_RING/FYVE/PHD"/>
</dbReference>